<proteinExistence type="predicted"/>
<evidence type="ECO:0000256" key="2">
    <source>
        <dbReference type="SAM" id="SignalP"/>
    </source>
</evidence>
<reference evidence="4" key="1">
    <citation type="journal article" date="2008" name="Nat. Genet.">
        <title>The Pristionchus pacificus genome provides a unique perspective on nematode lifestyle and parasitism.</title>
        <authorList>
            <person name="Dieterich C."/>
            <person name="Clifton S.W."/>
            <person name="Schuster L.N."/>
            <person name="Chinwalla A."/>
            <person name="Delehaunty K."/>
            <person name="Dinkelacker I."/>
            <person name="Fulton L."/>
            <person name="Fulton R."/>
            <person name="Godfrey J."/>
            <person name="Minx P."/>
            <person name="Mitreva M."/>
            <person name="Roeseler W."/>
            <person name="Tian H."/>
            <person name="Witte H."/>
            <person name="Yang S.P."/>
            <person name="Wilson R.K."/>
            <person name="Sommer R.J."/>
        </authorList>
    </citation>
    <scope>NUCLEOTIDE SEQUENCE [LARGE SCALE GENOMIC DNA]</scope>
    <source>
        <strain evidence="4">PS312</strain>
    </source>
</reference>
<feature type="chain" id="PRO_5043691422" evidence="2">
    <location>
        <begin position="19"/>
        <end position="84"/>
    </location>
</feature>
<gene>
    <name evidence="3" type="primary">WBGene00282772</name>
</gene>
<keyword evidence="4" id="KW-1185">Reference proteome</keyword>
<sequence length="84" mass="9825">MVFLLIVVGTAILSSVQRSPILRFEKEWDEQGRDYSRERDERLNRADPKGSDKIHHCMYSQEKDAENGERKEGKRWGGTSQERS</sequence>
<accession>A0A8R1Z367</accession>
<feature type="compositionally biased region" description="Basic and acidic residues" evidence="1">
    <location>
        <begin position="31"/>
        <end position="75"/>
    </location>
</feature>
<protein>
    <submittedName>
        <fullName evidence="3">Uncharacterized protein</fullName>
    </submittedName>
</protein>
<accession>A0A2A6BFR9</accession>
<evidence type="ECO:0000256" key="1">
    <source>
        <dbReference type="SAM" id="MobiDB-lite"/>
    </source>
</evidence>
<dbReference type="AlphaFoldDB" id="A0A2A6BFR9"/>
<dbReference type="Proteomes" id="UP000005239">
    <property type="component" value="Unassembled WGS sequence"/>
</dbReference>
<reference evidence="3" key="2">
    <citation type="submission" date="2022-06" db="UniProtKB">
        <authorList>
            <consortium name="EnsemblMetazoa"/>
        </authorList>
    </citation>
    <scope>IDENTIFICATION</scope>
    <source>
        <strain evidence="3">PS312</strain>
    </source>
</reference>
<evidence type="ECO:0000313" key="3">
    <source>
        <dbReference type="EnsemblMetazoa" id="PPA44403.1"/>
    </source>
</evidence>
<feature type="region of interest" description="Disordered" evidence="1">
    <location>
        <begin position="31"/>
        <end position="84"/>
    </location>
</feature>
<dbReference type="EnsemblMetazoa" id="PPA44403.1">
    <property type="protein sequence ID" value="PPA44403.1"/>
    <property type="gene ID" value="WBGene00282772"/>
</dbReference>
<feature type="signal peptide" evidence="2">
    <location>
        <begin position="1"/>
        <end position="18"/>
    </location>
</feature>
<name>A0A2A6BFR9_PRIPA</name>
<evidence type="ECO:0000313" key="4">
    <source>
        <dbReference type="Proteomes" id="UP000005239"/>
    </source>
</evidence>
<keyword evidence="2" id="KW-0732">Signal</keyword>
<organism evidence="3 4">
    <name type="scientific">Pristionchus pacificus</name>
    <name type="common">Parasitic nematode worm</name>
    <dbReference type="NCBI Taxonomy" id="54126"/>
    <lineage>
        <taxon>Eukaryota</taxon>
        <taxon>Metazoa</taxon>
        <taxon>Ecdysozoa</taxon>
        <taxon>Nematoda</taxon>
        <taxon>Chromadorea</taxon>
        <taxon>Rhabditida</taxon>
        <taxon>Rhabditina</taxon>
        <taxon>Diplogasteromorpha</taxon>
        <taxon>Diplogasteroidea</taxon>
        <taxon>Neodiplogasteridae</taxon>
        <taxon>Pristionchus</taxon>
    </lineage>
</organism>